<evidence type="ECO:0000313" key="3">
    <source>
        <dbReference type="Proteomes" id="UP000594454"/>
    </source>
</evidence>
<accession>A0A7R8YTK8</accession>
<evidence type="ECO:0000256" key="1">
    <source>
        <dbReference type="SAM" id="MobiDB-lite"/>
    </source>
</evidence>
<protein>
    <submittedName>
        <fullName evidence="2">Uncharacterized protein</fullName>
    </submittedName>
</protein>
<sequence length="113" mass="13096">MSAVDKRFNDILEQIEKNTSKTTREEYSSAHLVSSGNNTTAVENCDHYKHPWNSGQKQFSGPQKAVHRARQKERTGNQRKEDSHIKQRGGQPTNLQLQYRGYTRREKQIPTIN</sequence>
<gene>
    <name evidence="2" type="ORF">HERILL_LOCUS7731</name>
</gene>
<dbReference type="InParanoid" id="A0A7R8YTK8"/>
<dbReference type="AlphaFoldDB" id="A0A7R8YTK8"/>
<dbReference type="EMBL" id="LR899011">
    <property type="protein sequence ID" value="CAD7084857.1"/>
    <property type="molecule type" value="Genomic_DNA"/>
</dbReference>
<feature type="compositionally biased region" description="Polar residues" evidence="1">
    <location>
        <begin position="31"/>
        <end position="42"/>
    </location>
</feature>
<feature type="compositionally biased region" description="Basic and acidic residues" evidence="1">
    <location>
        <begin position="16"/>
        <end position="28"/>
    </location>
</feature>
<feature type="compositionally biased region" description="Basic and acidic residues" evidence="1">
    <location>
        <begin position="72"/>
        <end position="85"/>
    </location>
</feature>
<keyword evidence="3" id="KW-1185">Reference proteome</keyword>
<evidence type="ECO:0000313" key="2">
    <source>
        <dbReference type="EMBL" id="CAD7084857.1"/>
    </source>
</evidence>
<feature type="compositionally biased region" description="Basic and acidic residues" evidence="1">
    <location>
        <begin position="103"/>
        <end position="113"/>
    </location>
</feature>
<dbReference type="Proteomes" id="UP000594454">
    <property type="component" value="Chromosome 3"/>
</dbReference>
<proteinExistence type="predicted"/>
<organism evidence="2 3">
    <name type="scientific">Hermetia illucens</name>
    <name type="common">Black soldier fly</name>
    <dbReference type="NCBI Taxonomy" id="343691"/>
    <lineage>
        <taxon>Eukaryota</taxon>
        <taxon>Metazoa</taxon>
        <taxon>Ecdysozoa</taxon>
        <taxon>Arthropoda</taxon>
        <taxon>Hexapoda</taxon>
        <taxon>Insecta</taxon>
        <taxon>Pterygota</taxon>
        <taxon>Neoptera</taxon>
        <taxon>Endopterygota</taxon>
        <taxon>Diptera</taxon>
        <taxon>Brachycera</taxon>
        <taxon>Stratiomyomorpha</taxon>
        <taxon>Stratiomyidae</taxon>
        <taxon>Hermetiinae</taxon>
        <taxon>Hermetia</taxon>
    </lineage>
</organism>
<name>A0A7R8YTK8_HERIL</name>
<feature type="region of interest" description="Disordered" evidence="1">
    <location>
        <begin position="16"/>
        <end position="113"/>
    </location>
</feature>
<reference evidence="2 3" key="1">
    <citation type="submission" date="2020-11" db="EMBL/GenBank/DDBJ databases">
        <authorList>
            <person name="Wallbank WR R."/>
            <person name="Pardo Diaz C."/>
            <person name="Kozak K."/>
            <person name="Martin S."/>
            <person name="Jiggins C."/>
            <person name="Moest M."/>
            <person name="Warren A I."/>
            <person name="Generalovic N T."/>
            <person name="Byers J.R.P. K."/>
            <person name="Montejo-Kovacevich G."/>
            <person name="Yen C E."/>
        </authorList>
    </citation>
    <scope>NUCLEOTIDE SEQUENCE [LARGE SCALE GENOMIC DNA]</scope>
</reference>